<proteinExistence type="predicted"/>
<organism evidence="1 2">
    <name type="scientific">Elysia crispata</name>
    <name type="common">lettuce slug</name>
    <dbReference type="NCBI Taxonomy" id="231223"/>
    <lineage>
        <taxon>Eukaryota</taxon>
        <taxon>Metazoa</taxon>
        <taxon>Spiralia</taxon>
        <taxon>Lophotrochozoa</taxon>
        <taxon>Mollusca</taxon>
        <taxon>Gastropoda</taxon>
        <taxon>Heterobranchia</taxon>
        <taxon>Euthyneura</taxon>
        <taxon>Panpulmonata</taxon>
        <taxon>Sacoglossa</taxon>
        <taxon>Placobranchoidea</taxon>
        <taxon>Plakobranchidae</taxon>
        <taxon>Elysia</taxon>
    </lineage>
</organism>
<evidence type="ECO:0000313" key="1">
    <source>
        <dbReference type="EMBL" id="KAK3771695.1"/>
    </source>
</evidence>
<evidence type="ECO:0000313" key="2">
    <source>
        <dbReference type="Proteomes" id="UP001283361"/>
    </source>
</evidence>
<reference evidence="1" key="1">
    <citation type="journal article" date="2023" name="G3 (Bethesda)">
        <title>A reference genome for the long-term kleptoplast-retaining sea slug Elysia crispata morphotype clarki.</title>
        <authorList>
            <person name="Eastman K.E."/>
            <person name="Pendleton A.L."/>
            <person name="Shaikh M.A."/>
            <person name="Suttiyut T."/>
            <person name="Ogas R."/>
            <person name="Tomko P."/>
            <person name="Gavelis G."/>
            <person name="Widhalm J.R."/>
            <person name="Wisecaver J.H."/>
        </authorList>
    </citation>
    <scope>NUCLEOTIDE SEQUENCE</scope>
    <source>
        <strain evidence="1">ECLA1</strain>
    </source>
</reference>
<protein>
    <submittedName>
        <fullName evidence="1">Uncharacterized protein</fullName>
    </submittedName>
</protein>
<accession>A0AAE0ZLS6</accession>
<gene>
    <name evidence="1" type="ORF">RRG08_035751</name>
</gene>
<keyword evidence="2" id="KW-1185">Reference proteome</keyword>
<dbReference type="Proteomes" id="UP001283361">
    <property type="component" value="Unassembled WGS sequence"/>
</dbReference>
<name>A0AAE0ZLS6_9GAST</name>
<dbReference type="EMBL" id="JAWDGP010003691">
    <property type="protein sequence ID" value="KAK3771695.1"/>
    <property type="molecule type" value="Genomic_DNA"/>
</dbReference>
<dbReference type="AlphaFoldDB" id="A0AAE0ZLS6"/>
<comment type="caution">
    <text evidence="1">The sequence shown here is derived from an EMBL/GenBank/DDBJ whole genome shotgun (WGS) entry which is preliminary data.</text>
</comment>
<sequence length="143" mass="16492">MDYLQDCLEYDDCEWGGGMHDRGPRNDFGFWTNNNSSNNNNNSQVRKAEIFSAFLDFPFCNKLLYRYKTPELKKRACPETINGKLRANFSSLFTSATTSISTDYPFCHPKEIPNPEATRGDLPSQLPRLLTTYSPLHQLRRKS</sequence>